<organism evidence="2 3">
    <name type="scientific">Mycolicibacterium neworleansense</name>
    <dbReference type="NCBI Taxonomy" id="146018"/>
    <lineage>
        <taxon>Bacteria</taxon>
        <taxon>Bacillati</taxon>
        <taxon>Actinomycetota</taxon>
        <taxon>Actinomycetes</taxon>
        <taxon>Mycobacteriales</taxon>
        <taxon>Mycobacteriaceae</taxon>
        <taxon>Mycolicibacterium</taxon>
    </lineage>
</organism>
<dbReference type="RefSeq" id="WP_159402844.1">
    <property type="nucleotide sequence ID" value="NZ_CWKH01000002.1"/>
</dbReference>
<reference evidence="3" key="1">
    <citation type="submission" date="2015-07" db="EMBL/GenBank/DDBJ databases">
        <authorList>
            <person name="Urmite Genomes"/>
        </authorList>
    </citation>
    <scope>NUCLEOTIDE SEQUENCE [LARGE SCALE GENOMIC DNA]</scope>
    <source>
        <strain evidence="3">type strain: ATCC 49404</strain>
    </source>
</reference>
<feature type="compositionally biased region" description="Basic and acidic residues" evidence="1">
    <location>
        <begin position="83"/>
        <end position="94"/>
    </location>
</feature>
<dbReference type="AlphaFoldDB" id="A0A0H5RQH6"/>
<dbReference type="STRING" id="146018.BN2156_03267"/>
<evidence type="ECO:0008006" key="4">
    <source>
        <dbReference type="Google" id="ProtNLM"/>
    </source>
</evidence>
<name>A0A0H5RQH6_9MYCO</name>
<feature type="region of interest" description="Disordered" evidence="1">
    <location>
        <begin position="83"/>
        <end position="106"/>
    </location>
</feature>
<dbReference type="OrthoDB" id="4638221at2"/>
<dbReference type="EMBL" id="CWKH01000002">
    <property type="protein sequence ID" value="CRZ16400.1"/>
    <property type="molecule type" value="Genomic_DNA"/>
</dbReference>
<sequence>MSDDLKVLAEHLNDRAKTQREAAGTFSAADAVTDGATLAVARTHGLACSVAIAALGAAQNSRTAATQAMNKLSNDLADKLDKGAADYKRTDHQEQGNLDGQMRPPR</sequence>
<proteinExistence type="predicted"/>
<dbReference type="GO" id="GO:0009306">
    <property type="term" value="P:protein secretion"/>
    <property type="evidence" value="ECO:0007669"/>
    <property type="project" value="InterPro"/>
</dbReference>
<keyword evidence="3" id="KW-1185">Reference proteome</keyword>
<evidence type="ECO:0000313" key="3">
    <source>
        <dbReference type="Proteomes" id="UP000199147"/>
    </source>
</evidence>
<dbReference type="Proteomes" id="UP000199147">
    <property type="component" value="Unassembled WGS sequence"/>
</dbReference>
<gene>
    <name evidence="2" type="ORF">BN2156_03267</name>
</gene>
<protein>
    <recommendedName>
        <fullName evidence="4">ESX-1 secretion-associated protein</fullName>
    </recommendedName>
</protein>
<evidence type="ECO:0000256" key="1">
    <source>
        <dbReference type="SAM" id="MobiDB-lite"/>
    </source>
</evidence>
<evidence type="ECO:0000313" key="2">
    <source>
        <dbReference type="EMBL" id="CRZ16400.1"/>
    </source>
</evidence>
<dbReference type="InterPro" id="IPR022536">
    <property type="entry name" value="EspC"/>
</dbReference>
<accession>A0A0H5RQH6</accession>
<dbReference type="Pfam" id="PF10824">
    <property type="entry name" value="T7SS_ESX_EspC"/>
    <property type="match status" value="1"/>
</dbReference>